<dbReference type="Pfam" id="PF00069">
    <property type="entry name" value="Pkinase"/>
    <property type="match status" value="1"/>
</dbReference>
<dbReference type="InterPro" id="IPR017441">
    <property type="entry name" value="Protein_kinase_ATP_BS"/>
</dbReference>
<dbReference type="GO" id="GO:0005524">
    <property type="term" value="F:ATP binding"/>
    <property type="evidence" value="ECO:0007669"/>
    <property type="project" value="UniProtKB-KW"/>
</dbReference>
<dbReference type="PROSITE" id="PS00107">
    <property type="entry name" value="PROTEIN_KINASE_ATP"/>
    <property type="match status" value="1"/>
</dbReference>
<keyword evidence="4" id="KW-0067">ATP-binding</keyword>
<sequence>MDKDDKATRIRPRPTNASNNNDATVIRSPAQRPKPSASEPAQPSRAEAQTGYSPSTEKIKDDEVALTRINNAFQSQDTSRGFERARNDANEALHSNKIILNKRFVLESTLGSGGMGTVYRAQDLRKVEANDLKPYVAVKVLNTDFQNHPDAFVTLQREASRSHTLSHPNIITVHDFDRDGNVFYMTMELLEGQGLEVVLRNAKDVGLPVDEALSIINDYCTALEYAHQKNIIHSDIKPGNIFISKTGAKVLDFGIARFTAESQVKNDFDAGSLGAMTPAYASLEMLQYKPPTPSDDVFAAAVIAYELFTGTHPYNRKSADQALAEKLKPKRIDGLSKRQWKALSNALQLKGSDRTPSVQQFLDELLLKKKVPIFKITSLIFLIALSWFGYEMYFVPNELTTVLNKTLSKAKECYAAKNYNCAIDSSKAVLKMEANHKEASVLLKKSEADLLSLNINTLNAAAIKCIEEKTDLNCANKKLQRLINIAAGASEVEQLKQRIAAKQTELFISRKMKAANSCMSQKQYSCAVQNADEILAIDASHQPAKQLADSARSKISQQQQATSKNNKIFNTRLKKANACFTRKNYECASKNAKLALQNKPGNSKAETLYQKSNYAMIRQAENLERANNVLKQGQQCFERKNYSCSIAKSESALEFVPGHKGAIRLKNKAKNEIKKLKQSLIIN</sequence>
<dbReference type="GO" id="GO:0016020">
    <property type="term" value="C:membrane"/>
    <property type="evidence" value="ECO:0007669"/>
    <property type="project" value="TreeGrafter"/>
</dbReference>
<dbReference type="SUPFAM" id="SSF48452">
    <property type="entry name" value="TPR-like"/>
    <property type="match status" value="1"/>
</dbReference>
<dbReference type="GO" id="GO:0000407">
    <property type="term" value="C:phagophore assembly site"/>
    <property type="evidence" value="ECO:0007669"/>
    <property type="project" value="TreeGrafter"/>
</dbReference>
<evidence type="ECO:0000256" key="5">
    <source>
        <dbReference type="SAM" id="MobiDB-lite"/>
    </source>
</evidence>
<dbReference type="GO" id="GO:0005776">
    <property type="term" value="C:autophagosome"/>
    <property type="evidence" value="ECO:0007669"/>
    <property type="project" value="TreeGrafter"/>
</dbReference>
<dbReference type="InterPro" id="IPR011009">
    <property type="entry name" value="Kinase-like_dom_sf"/>
</dbReference>
<keyword evidence="7" id="KW-0723">Serine/threonine-protein kinase</keyword>
<dbReference type="GO" id="GO:0010506">
    <property type="term" value="P:regulation of autophagy"/>
    <property type="evidence" value="ECO:0007669"/>
    <property type="project" value="InterPro"/>
</dbReference>
<evidence type="ECO:0000259" key="6">
    <source>
        <dbReference type="PROSITE" id="PS50011"/>
    </source>
</evidence>
<dbReference type="Gene3D" id="3.30.200.20">
    <property type="entry name" value="Phosphorylase Kinase, domain 1"/>
    <property type="match status" value="1"/>
</dbReference>
<dbReference type="PROSITE" id="PS50011">
    <property type="entry name" value="PROTEIN_KINASE_DOM"/>
    <property type="match status" value="1"/>
</dbReference>
<evidence type="ECO:0000256" key="1">
    <source>
        <dbReference type="ARBA" id="ARBA00022679"/>
    </source>
</evidence>
<keyword evidence="2" id="KW-0547">Nucleotide-binding</keyword>
<organism evidence="7">
    <name type="scientific">hydrothermal vent metagenome</name>
    <dbReference type="NCBI Taxonomy" id="652676"/>
    <lineage>
        <taxon>unclassified sequences</taxon>
        <taxon>metagenomes</taxon>
        <taxon>ecological metagenomes</taxon>
    </lineage>
</organism>
<feature type="region of interest" description="Disordered" evidence="5">
    <location>
        <begin position="1"/>
        <end position="60"/>
    </location>
</feature>
<dbReference type="SMART" id="SM00220">
    <property type="entry name" value="S_TKc"/>
    <property type="match status" value="1"/>
</dbReference>
<dbReference type="PROSITE" id="PS00108">
    <property type="entry name" value="PROTEIN_KINASE_ST"/>
    <property type="match status" value="1"/>
</dbReference>
<dbReference type="Gene3D" id="1.10.510.10">
    <property type="entry name" value="Transferase(Phosphotransferase) domain 1"/>
    <property type="match status" value="1"/>
</dbReference>
<dbReference type="GO" id="GO:0005829">
    <property type="term" value="C:cytosol"/>
    <property type="evidence" value="ECO:0007669"/>
    <property type="project" value="TreeGrafter"/>
</dbReference>
<dbReference type="GO" id="GO:0004674">
    <property type="term" value="F:protein serine/threonine kinase activity"/>
    <property type="evidence" value="ECO:0007669"/>
    <property type="project" value="UniProtKB-KW"/>
</dbReference>
<keyword evidence="1" id="KW-0808">Transferase</keyword>
<evidence type="ECO:0000256" key="3">
    <source>
        <dbReference type="ARBA" id="ARBA00022777"/>
    </source>
</evidence>
<dbReference type="AlphaFoldDB" id="A0A3B0YJG6"/>
<feature type="domain" description="Protein kinase" evidence="6">
    <location>
        <begin position="104"/>
        <end position="366"/>
    </location>
</feature>
<gene>
    <name evidence="7" type="ORF">MNBD_GAMMA09-1979</name>
</gene>
<dbReference type="InterPro" id="IPR045269">
    <property type="entry name" value="Atg1-like"/>
</dbReference>
<dbReference type="InterPro" id="IPR011990">
    <property type="entry name" value="TPR-like_helical_dom_sf"/>
</dbReference>
<name>A0A3B0YJG6_9ZZZZ</name>
<dbReference type="GO" id="GO:0000045">
    <property type="term" value="P:autophagosome assembly"/>
    <property type="evidence" value="ECO:0007669"/>
    <property type="project" value="TreeGrafter"/>
</dbReference>
<keyword evidence="3 7" id="KW-0418">Kinase</keyword>
<dbReference type="SUPFAM" id="SSF56112">
    <property type="entry name" value="Protein kinase-like (PK-like)"/>
    <property type="match status" value="1"/>
</dbReference>
<dbReference type="PANTHER" id="PTHR24348:SF22">
    <property type="entry name" value="NON-SPECIFIC SERINE_THREONINE PROTEIN KINASE"/>
    <property type="match status" value="1"/>
</dbReference>
<dbReference type="PANTHER" id="PTHR24348">
    <property type="entry name" value="SERINE/THREONINE-PROTEIN KINASE UNC-51-RELATED"/>
    <property type="match status" value="1"/>
</dbReference>
<dbReference type="EMBL" id="UOFI01000140">
    <property type="protein sequence ID" value="VAW69024.1"/>
    <property type="molecule type" value="Genomic_DNA"/>
</dbReference>
<evidence type="ECO:0000313" key="7">
    <source>
        <dbReference type="EMBL" id="VAW69024.1"/>
    </source>
</evidence>
<dbReference type="InterPro" id="IPR008271">
    <property type="entry name" value="Ser/Thr_kinase_AS"/>
</dbReference>
<evidence type="ECO:0000256" key="2">
    <source>
        <dbReference type="ARBA" id="ARBA00022741"/>
    </source>
</evidence>
<protein>
    <submittedName>
        <fullName evidence="7">Serine/threonine protein kinase</fullName>
    </submittedName>
</protein>
<dbReference type="CDD" id="cd14014">
    <property type="entry name" value="STKc_PknB_like"/>
    <property type="match status" value="1"/>
</dbReference>
<proteinExistence type="predicted"/>
<evidence type="ECO:0000256" key="4">
    <source>
        <dbReference type="ARBA" id="ARBA00022840"/>
    </source>
</evidence>
<reference evidence="7" key="1">
    <citation type="submission" date="2018-06" db="EMBL/GenBank/DDBJ databases">
        <authorList>
            <person name="Zhirakovskaya E."/>
        </authorList>
    </citation>
    <scope>NUCLEOTIDE SEQUENCE</scope>
</reference>
<dbReference type="InterPro" id="IPR000719">
    <property type="entry name" value="Prot_kinase_dom"/>
</dbReference>
<accession>A0A3B0YJG6</accession>